<dbReference type="InterPro" id="IPR002035">
    <property type="entry name" value="VWF_A"/>
</dbReference>
<dbReference type="InterPro" id="IPR036465">
    <property type="entry name" value="vWFA_dom_sf"/>
</dbReference>
<keyword evidence="6" id="KW-0732">Signal</keyword>
<evidence type="ECO:0000256" key="4">
    <source>
        <dbReference type="SAM" id="MobiDB-lite"/>
    </source>
</evidence>
<feature type="region of interest" description="Disordered" evidence="4">
    <location>
        <begin position="380"/>
        <end position="416"/>
    </location>
</feature>
<keyword evidence="9" id="KW-1185">Reference proteome</keyword>
<proteinExistence type="predicted"/>
<dbReference type="Pfam" id="PF13414">
    <property type="entry name" value="TPR_11"/>
    <property type="match status" value="1"/>
</dbReference>
<keyword evidence="2 3" id="KW-0802">TPR repeat</keyword>
<keyword evidence="5" id="KW-0812">Transmembrane</keyword>
<dbReference type="Gene3D" id="1.25.40.10">
    <property type="entry name" value="Tetratricopeptide repeat domain"/>
    <property type="match status" value="2"/>
</dbReference>
<protein>
    <submittedName>
        <fullName evidence="8">Tetratricopeptide (TPR) repeat protein/uncharacterized protein YegL</fullName>
    </submittedName>
</protein>
<feature type="compositionally biased region" description="Low complexity" evidence="4">
    <location>
        <begin position="398"/>
        <end position="413"/>
    </location>
</feature>
<dbReference type="InterPro" id="IPR011990">
    <property type="entry name" value="TPR-like_helical_dom_sf"/>
</dbReference>
<dbReference type="PROSITE" id="PS50005">
    <property type="entry name" value="TPR"/>
    <property type="match status" value="4"/>
</dbReference>
<dbReference type="Gene3D" id="3.40.50.410">
    <property type="entry name" value="von Willebrand factor, type A domain"/>
    <property type="match status" value="1"/>
</dbReference>
<feature type="repeat" description="TPR" evidence="3">
    <location>
        <begin position="168"/>
        <end position="201"/>
    </location>
</feature>
<name>A0ABU0B4T5_9FIRM</name>
<dbReference type="SUPFAM" id="SSF48452">
    <property type="entry name" value="TPR-like"/>
    <property type="match status" value="2"/>
</dbReference>
<dbReference type="PROSITE" id="PS50234">
    <property type="entry name" value="VWFA"/>
    <property type="match status" value="1"/>
</dbReference>
<dbReference type="PROSITE" id="PS51257">
    <property type="entry name" value="PROKAR_LIPOPROTEIN"/>
    <property type="match status" value="1"/>
</dbReference>
<evidence type="ECO:0000256" key="1">
    <source>
        <dbReference type="ARBA" id="ARBA00022737"/>
    </source>
</evidence>
<dbReference type="PANTHER" id="PTHR45586:SF1">
    <property type="entry name" value="LIPOPOLYSACCHARIDE ASSEMBLY PROTEIN B"/>
    <property type="match status" value="1"/>
</dbReference>
<dbReference type="EMBL" id="JAUSUX010000038">
    <property type="protein sequence ID" value="MDQ0287734.1"/>
    <property type="molecule type" value="Genomic_DNA"/>
</dbReference>
<dbReference type="Proteomes" id="UP001225644">
    <property type="component" value="Unassembled WGS sequence"/>
</dbReference>
<gene>
    <name evidence="8" type="ORF">J2Z49_002865</name>
</gene>
<dbReference type="PANTHER" id="PTHR45586">
    <property type="entry name" value="TPR REPEAT-CONTAINING PROTEIN PA4667"/>
    <property type="match status" value="1"/>
</dbReference>
<keyword evidence="5" id="KW-1133">Transmembrane helix</keyword>
<reference evidence="8 9" key="1">
    <citation type="submission" date="2023-07" db="EMBL/GenBank/DDBJ databases">
        <title>Genomic Encyclopedia of Type Strains, Phase IV (KMG-IV): sequencing the most valuable type-strain genomes for metagenomic binning, comparative biology and taxonomic classification.</title>
        <authorList>
            <person name="Goeker M."/>
        </authorList>
    </citation>
    <scope>NUCLEOTIDE SEQUENCE [LARGE SCALE GENOMIC DNA]</scope>
    <source>
        <strain evidence="8 9">DSM 12396</strain>
    </source>
</reference>
<dbReference type="Pfam" id="PF00092">
    <property type="entry name" value="VWA"/>
    <property type="match status" value="1"/>
</dbReference>
<evidence type="ECO:0000256" key="2">
    <source>
        <dbReference type="ARBA" id="ARBA00022803"/>
    </source>
</evidence>
<dbReference type="RefSeq" id="WP_307403694.1">
    <property type="nucleotide sequence ID" value="NZ_JAUSUX010000038.1"/>
</dbReference>
<feature type="repeat" description="TPR" evidence="3">
    <location>
        <begin position="32"/>
        <end position="65"/>
    </location>
</feature>
<evidence type="ECO:0000256" key="3">
    <source>
        <dbReference type="PROSITE-ProRule" id="PRU00339"/>
    </source>
</evidence>
<dbReference type="SMART" id="SM00028">
    <property type="entry name" value="TPR"/>
    <property type="match status" value="6"/>
</dbReference>
<feature type="chain" id="PRO_5047296665" evidence="6">
    <location>
        <begin position="31"/>
        <end position="780"/>
    </location>
</feature>
<evidence type="ECO:0000256" key="6">
    <source>
        <dbReference type="SAM" id="SignalP"/>
    </source>
</evidence>
<dbReference type="SUPFAM" id="SSF53300">
    <property type="entry name" value="vWA-like"/>
    <property type="match status" value="1"/>
</dbReference>
<keyword evidence="5" id="KW-0472">Membrane</keyword>
<sequence length="780" mass="85623">MKHLKKNNALLTATLLLFFLMVAGCSQTGAGVNKQLELAVKYLSEGKFEEAVLAYNEVLKIDPKNLPAYKGLGKAYTLQGYYEEAKRVYEQGLNVVEDKAQLKLALAGLYVDENRPDRAIEVYKELIKADPGYLPAYEGLARLLLHQGKTEEAINLLLECASINRDNERSYSLLAEAYVRVGDKEKALEALRKSLEISLNQQAAYELIDKLFNGDWPAVIAFGEQTLAENEKVGRMLKIYGYYNSGQYEKAIEEFANLGQGPQFSKTVVYAALSHLKNNDPKAAEQLIERINLASEKNPCLYADVARFHLENGNLEKALKIALDGLELDDTCLENYRVLYELATKRNDPKIKYYPYLVLTRSTEPVSFLKEKLREEGIPVNFPSGAVGQQRTKVPDDSTSATPGAATGAAPGSAGSGVPGAAGDVLLTSTVIVLDVSDSMNENWRDGVKIESAKTAASQMLGLIARESEKFGPKHEVSVITFATSASLELAATREIEQAREIIENLSASGNTNIGDALALANAQLEETEAKKKMIILLSDGKTNTGLSRDEIVEGPVKLAQEAGYLIFTIGFGDPGDLDEDLLQRIAQSTGGSYSYAEGNFDLQNVYLKVRHEATGKILAAFKGEISQGETKEVGKIQVAQGLGQLHSTLNWGGSALDLTLKDPRGKIVDEKYPGARIFNEKPFYIIVENPRPGEWTAIAYGREVPEKRLAYDFIASGREREKKALPYLGLIIFMGGMSVVVGIAVFIFRKVFMGCCPGCGLKLESDYRHCPYCGHKVKK</sequence>
<evidence type="ECO:0000256" key="5">
    <source>
        <dbReference type="SAM" id="Phobius"/>
    </source>
</evidence>
<keyword evidence="1" id="KW-0677">Repeat</keyword>
<organism evidence="8 9">
    <name type="scientific">Desulfofundulus luciae</name>
    <dbReference type="NCBI Taxonomy" id="74702"/>
    <lineage>
        <taxon>Bacteria</taxon>
        <taxon>Bacillati</taxon>
        <taxon>Bacillota</taxon>
        <taxon>Clostridia</taxon>
        <taxon>Eubacteriales</taxon>
        <taxon>Peptococcaceae</taxon>
        <taxon>Desulfofundulus</taxon>
    </lineage>
</organism>
<dbReference type="InterPro" id="IPR051012">
    <property type="entry name" value="CellSynth/LPSAsmb/PSIAsmb"/>
</dbReference>
<accession>A0ABU0B4T5</accession>
<feature type="domain" description="VWFA" evidence="7">
    <location>
        <begin position="429"/>
        <end position="618"/>
    </location>
</feature>
<evidence type="ECO:0000313" key="9">
    <source>
        <dbReference type="Proteomes" id="UP001225644"/>
    </source>
</evidence>
<feature type="repeat" description="TPR" evidence="3">
    <location>
        <begin position="66"/>
        <end position="99"/>
    </location>
</feature>
<feature type="repeat" description="TPR" evidence="3">
    <location>
        <begin position="100"/>
        <end position="133"/>
    </location>
</feature>
<evidence type="ECO:0000313" key="8">
    <source>
        <dbReference type="EMBL" id="MDQ0287734.1"/>
    </source>
</evidence>
<feature type="signal peptide" evidence="6">
    <location>
        <begin position="1"/>
        <end position="30"/>
    </location>
</feature>
<evidence type="ECO:0000259" key="7">
    <source>
        <dbReference type="PROSITE" id="PS50234"/>
    </source>
</evidence>
<dbReference type="InterPro" id="IPR019734">
    <property type="entry name" value="TPR_rpt"/>
</dbReference>
<feature type="transmembrane region" description="Helical" evidence="5">
    <location>
        <begin position="725"/>
        <end position="749"/>
    </location>
</feature>
<dbReference type="Pfam" id="PF13181">
    <property type="entry name" value="TPR_8"/>
    <property type="match status" value="1"/>
</dbReference>
<dbReference type="Pfam" id="PF14559">
    <property type="entry name" value="TPR_19"/>
    <property type="match status" value="1"/>
</dbReference>
<dbReference type="SMART" id="SM00327">
    <property type="entry name" value="VWA"/>
    <property type="match status" value="1"/>
</dbReference>
<comment type="caution">
    <text evidence="8">The sequence shown here is derived from an EMBL/GenBank/DDBJ whole genome shotgun (WGS) entry which is preliminary data.</text>
</comment>